<keyword evidence="3" id="KW-1185">Reference proteome</keyword>
<dbReference type="OrthoDB" id="33859at10239"/>
<evidence type="ECO:0000313" key="3">
    <source>
        <dbReference type="Proteomes" id="UP000019737"/>
    </source>
</evidence>
<protein>
    <submittedName>
        <fullName evidence="2">Uncharacterized protein</fullName>
    </submittedName>
</protein>
<sequence length="156" mass="18051">MNANVDVGWVLTLLGIISASGPVLSVVLDYRNRKRQAISDAGLKDADANVKLSEASYKRLSEQELSQKVISLNDERWITRERRWAEREEAMEQEIAQLRGEIEMLRNDMTAYLEYIANDEQWHFYDRMSRIQAGLPEAHARTTFQQFMEARKASTV</sequence>
<dbReference type="GeneID" id="19527222"/>
<dbReference type="EMBL" id="KJ194582">
    <property type="protein sequence ID" value="AHN84053.1"/>
    <property type="molecule type" value="Genomic_DNA"/>
</dbReference>
<evidence type="ECO:0000313" key="2">
    <source>
        <dbReference type="EMBL" id="AHN84053.1"/>
    </source>
</evidence>
<proteinExistence type="predicted"/>
<feature type="coiled-coil region" evidence="1">
    <location>
        <begin position="43"/>
        <end position="108"/>
    </location>
</feature>
<accession>X2KRH6</accession>
<name>X2KRH6_9CAUD</name>
<organism evidence="2 3">
    <name type="scientific">Mycobacterium phage Hawkeye</name>
    <dbReference type="NCBI Taxonomy" id="1458711"/>
    <lineage>
        <taxon>Viruses</taxon>
        <taxon>Duplodnaviria</taxon>
        <taxon>Heunggongvirae</taxon>
        <taxon>Uroviricota</taxon>
        <taxon>Caudoviricetes</taxon>
        <taxon>Dclasvirinae</taxon>
        <taxon>Hawkeyevirus</taxon>
        <taxon>Hawkeyevirus hawkeye</taxon>
    </lineage>
</organism>
<dbReference type="KEGG" id="vg:19527222"/>
<dbReference type="RefSeq" id="YP_009035937.1">
    <property type="nucleotide sequence ID" value="NC_024209.1"/>
</dbReference>
<keyword evidence="1" id="KW-0175">Coiled coil</keyword>
<dbReference type="Proteomes" id="UP000019737">
    <property type="component" value="Segment"/>
</dbReference>
<evidence type="ECO:0000256" key="1">
    <source>
        <dbReference type="SAM" id="Coils"/>
    </source>
</evidence>
<gene>
    <name evidence="2" type="primary">42</name>
    <name evidence="2" type="ORF">PBI_HAWKEYE_42</name>
</gene>
<reference evidence="2 3" key="1">
    <citation type="submission" date="2014-01" db="EMBL/GenBank/DDBJ databases">
        <authorList>
            <person name="Schneider V.M."/>
            <person name="Bowman C.A."/>
            <person name="Russell D.A."/>
            <person name="Pope W.H."/>
            <person name="Jacobs-Sera D."/>
            <person name="Hendrix R.W."/>
            <person name="Hatfull G.F."/>
        </authorList>
    </citation>
    <scope>NUCLEOTIDE SEQUENCE [LARGE SCALE GENOMIC DNA]</scope>
</reference>